<keyword evidence="2" id="KW-1185">Reference proteome</keyword>
<name>A0AAN2BLJ7_9GAMM</name>
<dbReference type="KEGG" id="marq:MARGE09_P3414"/>
<gene>
    <name evidence="1" type="ORF">MARGE09_P3414</name>
</gene>
<dbReference type="AlphaFoldDB" id="A0AAN2BLJ7"/>
<sequence>MGEDLYQLVFVYKDPNGDELNVFHRSQCVSPDPQERISLLEPYLEEKSSNKNDVLKVFFVAEALTVLGCRGALAKLLELVKSRFHHKTGVVSPHRIDGREQVYDELLQSLVIFSGKLNSEDAAHEELISIISIILDITMEEELEFDYELFVPVTFNSGFTLPSRLLFERYKSALEEHANQLRRRSDQVSKEKLEQCTAIFHHYQGGHEVPR</sequence>
<evidence type="ECO:0000313" key="2">
    <source>
        <dbReference type="Proteomes" id="UP001320119"/>
    </source>
</evidence>
<dbReference type="Proteomes" id="UP001320119">
    <property type="component" value="Chromosome"/>
</dbReference>
<reference evidence="1 2" key="1">
    <citation type="journal article" date="2022" name="IScience">
        <title>An ultrasensitive nanofiber-based assay for enzymatic hydrolysis and deep-sea microbial degradation of cellulose.</title>
        <authorList>
            <person name="Tsudome M."/>
            <person name="Tachioka M."/>
            <person name="Miyazaki M."/>
            <person name="Uchimura K."/>
            <person name="Tsuda M."/>
            <person name="Takaki Y."/>
            <person name="Deguchi S."/>
        </authorList>
    </citation>
    <scope>NUCLEOTIDE SEQUENCE [LARGE SCALE GENOMIC DNA]</scope>
    <source>
        <strain evidence="1 2">GE09</strain>
    </source>
</reference>
<evidence type="ECO:0000313" key="1">
    <source>
        <dbReference type="EMBL" id="BCD99213.1"/>
    </source>
</evidence>
<proteinExistence type="predicted"/>
<accession>A0AAN2BLJ7</accession>
<organism evidence="1 2">
    <name type="scientific">Marinagarivorans cellulosilyticus</name>
    <dbReference type="NCBI Taxonomy" id="2721545"/>
    <lineage>
        <taxon>Bacteria</taxon>
        <taxon>Pseudomonadati</taxon>
        <taxon>Pseudomonadota</taxon>
        <taxon>Gammaproteobacteria</taxon>
        <taxon>Cellvibrionales</taxon>
        <taxon>Cellvibrionaceae</taxon>
        <taxon>Marinagarivorans</taxon>
    </lineage>
</organism>
<dbReference type="EMBL" id="AP023086">
    <property type="protein sequence ID" value="BCD99213.1"/>
    <property type="molecule type" value="Genomic_DNA"/>
</dbReference>
<protein>
    <submittedName>
        <fullName evidence="1">Uncharacterized protein</fullName>
    </submittedName>
</protein>